<dbReference type="Gene3D" id="1.10.357.10">
    <property type="entry name" value="Tetracycline Repressor, domain 2"/>
    <property type="match status" value="1"/>
</dbReference>
<dbReference type="PROSITE" id="PS50977">
    <property type="entry name" value="HTH_TETR_2"/>
    <property type="match status" value="1"/>
</dbReference>
<dbReference type="InterPro" id="IPR009057">
    <property type="entry name" value="Homeodomain-like_sf"/>
</dbReference>
<gene>
    <name evidence="3" type="ORF">OBE_11415</name>
</gene>
<evidence type="ECO:0000256" key="1">
    <source>
        <dbReference type="ARBA" id="ARBA00023125"/>
    </source>
</evidence>
<dbReference type="PANTHER" id="PTHR43479">
    <property type="entry name" value="ACREF/ENVCD OPERON REPRESSOR-RELATED"/>
    <property type="match status" value="1"/>
</dbReference>
<dbReference type="Pfam" id="PF00440">
    <property type="entry name" value="TetR_N"/>
    <property type="match status" value="1"/>
</dbReference>
<dbReference type="PRINTS" id="PR00455">
    <property type="entry name" value="HTHTETR"/>
</dbReference>
<dbReference type="EMBL" id="AJWZ01007862">
    <property type="protein sequence ID" value="EKC55736.1"/>
    <property type="molecule type" value="Genomic_DNA"/>
</dbReference>
<dbReference type="InterPro" id="IPR001647">
    <property type="entry name" value="HTH_TetR"/>
</dbReference>
<name>K1T8U1_9ZZZZ</name>
<sequence>MAAQRPENINEIILDTAEELLKVNSFSEVTLAKIAEKANISKGTLYYYYKSKNEILFAVTDRYLSRQWDELIQWTENKEKDTSPHRLVNYVIERNIAYAGLRLHLFDAALLGDEEIRAKLIHRYDEFQKLISAKIAERTDVVSADYFTWLILMVSDGIIIQNSLKNESFDTRKFLENSTEYIKKIENMHKPQ</sequence>
<feature type="domain" description="HTH tetR-type" evidence="2">
    <location>
        <begin position="7"/>
        <end position="67"/>
    </location>
</feature>
<dbReference type="SUPFAM" id="SSF46689">
    <property type="entry name" value="Homeodomain-like"/>
    <property type="match status" value="1"/>
</dbReference>
<accession>K1T8U1</accession>
<dbReference type="InterPro" id="IPR050624">
    <property type="entry name" value="HTH-type_Tx_Regulator"/>
</dbReference>
<evidence type="ECO:0000259" key="2">
    <source>
        <dbReference type="PROSITE" id="PS50977"/>
    </source>
</evidence>
<keyword evidence="1" id="KW-0238">DNA-binding</keyword>
<protein>
    <submittedName>
        <fullName evidence="3">TetR family transcriptional regulator</fullName>
    </submittedName>
</protein>
<organism evidence="3">
    <name type="scientific">human gut metagenome</name>
    <dbReference type="NCBI Taxonomy" id="408170"/>
    <lineage>
        <taxon>unclassified sequences</taxon>
        <taxon>metagenomes</taxon>
        <taxon>organismal metagenomes</taxon>
    </lineage>
</organism>
<dbReference type="PANTHER" id="PTHR43479:SF11">
    <property type="entry name" value="ACREF_ENVCD OPERON REPRESSOR-RELATED"/>
    <property type="match status" value="1"/>
</dbReference>
<evidence type="ECO:0000313" key="3">
    <source>
        <dbReference type="EMBL" id="EKC55736.1"/>
    </source>
</evidence>
<proteinExistence type="predicted"/>
<reference evidence="3" key="1">
    <citation type="journal article" date="2013" name="Environ. Microbiol.">
        <title>Microbiota from the distal guts of lean and obese adolescents exhibit partial functional redundancy besides clear differences in community structure.</title>
        <authorList>
            <person name="Ferrer M."/>
            <person name="Ruiz A."/>
            <person name="Lanza F."/>
            <person name="Haange S.B."/>
            <person name="Oberbach A."/>
            <person name="Till H."/>
            <person name="Bargiela R."/>
            <person name="Campoy C."/>
            <person name="Segura M.T."/>
            <person name="Richter M."/>
            <person name="von Bergen M."/>
            <person name="Seifert J."/>
            <person name="Suarez A."/>
        </authorList>
    </citation>
    <scope>NUCLEOTIDE SEQUENCE</scope>
</reference>
<comment type="caution">
    <text evidence="3">The sequence shown here is derived from an EMBL/GenBank/DDBJ whole genome shotgun (WGS) entry which is preliminary data.</text>
</comment>
<dbReference type="AlphaFoldDB" id="K1T8U1"/>
<dbReference type="GO" id="GO:0003677">
    <property type="term" value="F:DNA binding"/>
    <property type="evidence" value="ECO:0007669"/>
    <property type="project" value="UniProtKB-KW"/>
</dbReference>